<dbReference type="GO" id="GO:0016757">
    <property type="term" value="F:glycosyltransferase activity"/>
    <property type="evidence" value="ECO:0007669"/>
    <property type="project" value="UniProtKB-KW"/>
</dbReference>
<evidence type="ECO:0000313" key="5">
    <source>
        <dbReference type="Proteomes" id="UP000315750"/>
    </source>
</evidence>
<accession>A0A518AQA5</accession>
<feature type="region of interest" description="Disordered" evidence="1">
    <location>
        <begin position="401"/>
        <end position="427"/>
    </location>
</feature>
<proteinExistence type="predicted"/>
<evidence type="ECO:0000259" key="3">
    <source>
        <dbReference type="Pfam" id="PF00535"/>
    </source>
</evidence>
<organism evidence="4 5">
    <name type="scientific">Aeoliella mucimassa</name>
    <dbReference type="NCBI Taxonomy" id="2527972"/>
    <lineage>
        <taxon>Bacteria</taxon>
        <taxon>Pseudomonadati</taxon>
        <taxon>Planctomycetota</taxon>
        <taxon>Planctomycetia</taxon>
        <taxon>Pirellulales</taxon>
        <taxon>Lacipirellulaceae</taxon>
        <taxon>Aeoliella</taxon>
    </lineage>
</organism>
<reference evidence="4 5" key="1">
    <citation type="submission" date="2019-02" db="EMBL/GenBank/DDBJ databases">
        <title>Deep-cultivation of Planctomycetes and their phenomic and genomic characterization uncovers novel biology.</title>
        <authorList>
            <person name="Wiegand S."/>
            <person name="Jogler M."/>
            <person name="Boedeker C."/>
            <person name="Pinto D."/>
            <person name="Vollmers J."/>
            <person name="Rivas-Marin E."/>
            <person name="Kohn T."/>
            <person name="Peeters S.H."/>
            <person name="Heuer A."/>
            <person name="Rast P."/>
            <person name="Oberbeckmann S."/>
            <person name="Bunk B."/>
            <person name="Jeske O."/>
            <person name="Meyerdierks A."/>
            <person name="Storesund J.E."/>
            <person name="Kallscheuer N."/>
            <person name="Luecker S."/>
            <person name="Lage O.M."/>
            <person name="Pohl T."/>
            <person name="Merkel B.J."/>
            <person name="Hornburger P."/>
            <person name="Mueller R.-W."/>
            <person name="Bruemmer F."/>
            <person name="Labrenz M."/>
            <person name="Spormann A.M."/>
            <person name="Op den Camp H."/>
            <person name="Overmann J."/>
            <person name="Amann R."/>
            <person name="Jetten M.S.M."/>
            <person name="Mascher T."/>
            <person name="Medema M.H."/>
            <person name="Devos D.P."/>
            <person name="Kaster A.-K."/>
            <person name="Ovreas L."/>
            <person name="Rohde M."/>
            <person name="Galperin M.Y."/>
            <person name="Jogler C."/>
        </authorList>
    </citation>
    <scope>NUCLEOTIDE SEQUENCE [LARGE SCALE GENOMIC DNA]</scope>
    <source>
        <strain evidence="4 5">Pan181</strain>
    </source>
</reference>
<keyword evidence="2" id="KW-1133">Transmembrane helix</keyword>
<keyword evidence="5" id="KW-1185">Reference proteome</keyword>
<protein>
    <submittedName>
        <fullName evidence="4">Poly-beta-1,6-N-acetyl-D-glucosamine synthase</fullName>
        <ecNumber evidence="4">2.4.1.-</ecNumber>
    </submittedName>
</protein>
<keyword evidence="2" id="KW-0812">Transmembrane</keyword>
<dbReference type="RefSeq" id="WP_145247702.1">
    <property type="nucleotide sequence ID" value="NZ_CP036278.1"/>
</dbReference>
<dbReference type="EMBL" id="CP036278">
    <property type="protein sequence ID" value="QDU56897.1"/>
    <property type="molecule type" value="Genomic_DNA"/>
</dbReference>
<feature type="transmembrane region" description="Helical" evidence="2">
    <location>
        <begin position="6"/>
        <end position="34"/>
    </location>
</feature>
<dbReference type="PANTHER" id="PTHR48090:SF6">
    <property type="entry name" value="SLR5056 PROTEIN"/>
    <property type="match status" value="1"/>
</dbReference>
<keyword evidence="2" id="KW-0472">Membrane</keyword>
<name>A0A518AQA5_9BACT</name>
<dbReference type="Gene3D" id="3.90.550.10">
    <property type="entry name" value="Spore Coat Polysaccharide Biosynthesis Protein SpsA, Chain A"/>
    <property type="match status" value="1"/>
</dbReference>
<dbReference type="KEGG" id="amuc:Pan181_31090"/>
<dbReference type="PANTHER" id="PTHR48090">
    <property type="entry name" value="UNDECAPRENYL-PHOSPHATE 4-DEOXY-4-FORMAMIDO-L-ARABINOSE TRANSFERASE-RELATED"/>
    <property type="match status" value="1"/>
</dbReference>
<dbReference type="Pfam" id="PF00535">
    <property type="entry name" value="Glycos_transf_2"/>
    <property type="match status" value="1"/>
</dbReference>
<dbReference type="AlphaFoldDB" id="A0A518AQA5"/>
<dbReference type="SUPFAM" id="SSF53448">
    <property type="entry name" value="Nucleotide-diphospho-sugar transferases"/>
    <property type="match status" value="1"/>
</dbReference>
<dbReference type="EC" id="2.4.1.-" evidence="4"/>
<sequence length="427" mass="46599">MLVFHSILTAFGLLSFLFSLLAVFLLVEVVAAWISRLRQRGESLDPIVAHGSQPTRLAVIMPAHNEEAVIERTVSKMLEQLNQGDQLIVVADNCTDRTAKFAFRAGAEVIIRDNPEQRGKGYALQYGVDHLASDPPEVMVIVDADCEIVQGTLQSLAQATAARQCPLQAAYIMPVPAQATFRDRISAFAVMLKNVVRLQGLAAIGGPSLLTGTGMAFPWELAQRTQWASGDIVEDMTIGIELAKQGDFPRFYAPMTISAPLPSTKAAATTQRTRWEHGHLRNIRRFVPQLLISLVKRPSWSMLLLVFELVVPPLSLFAASLLMLLFVAGVVGVIGASLVPLMLCTTAFVAFTLAIMGAWRMEGRNLLSLSDLARVPVYILGKLPIYSAAVRKAETQWHRTDRSAGQVGKPAPHLSKQQTLGSVDVID</sequence>
<evidence type="ECO:0000256" key="2">
    <source>
        <dbReference type="SAM" id="Phobius"/>
    </source>
</evidence>
<gene>
    <name evidence="4" type="primary">pgaC</name>
    <name evidence="4" type="ORF">Pan181_31090</name>
</gene>
<dbReference type="OrthoDB" id="9797391at2"/>
<dbReference type="InterPro" id="IPR029044">
    <property type="entry name" value="Nucleotide-diphossugar_trans"/>
</dbReference>
<feature type="transmembrane region" description="Helical" evidence="2">
    <location>
        <begin position="303"/>
        <end position="328"/>
    </location>
</feature>
<evidence type="ECO:0000313" key="4">
    <source>
        <dbReference type="EMBL" id="QDU56897.1"/>
    </source>
</evidence>
<dbReference type="InterPro" id="IPR050256">
    <property type="entry name" value="Glycosyltransferase_2"/>
</dbReference>
<dbReference type="CDD" id="cd06438">
    <property type="entry name" value="EpsO_like"/>
    <property type="match status" value="1"/>
</dbReference>
<dbReference type="Proteomes" id="UP000315750">
    <property type="component" value="Chromosome"/>
</dbReference>
<dbReference type="InterPro" id="IPR001173">
    <property type="entry name" value="Glyco_trans_2-like"/>
</dbReference>
<keyword evidence="4" id="KW-0808">Transferase</keyword>
<keyword evidence="4" id="KW-0328">Glycosyltransferase</keyword>
<feature type="transmembrane region" description="Helical" evidence="2">
    <location>
        <begin position="334"/>
        <end position="359"/>
    </location>
</feature>
<feature type="domain" description="Glycosyltransferase 2-like" evidence="3">
    <location>
        <begin position="59"/>
        <end position="159"/>
    </location>
</feature>
<evidence type="ECO:0000256" key="1">
    <source>
        <dbReference type="SAM" id="MobiDB-lite"/>
    </source>
</evidence>